<dbReference type="Proteomes" id="UP000606172">
    <property type="component" value="Unassembled WGS sequence"/>
</dbReference>
<sequence length="66" mass="7196">MVAGFDELSCYDAADVAGAAGDQEFHGILVGRRVERRVKAGTAGEKFPPTENEVFSIRVTIFRCFS</sequence>
<proteinExistence type="predicted"/>
<accession>A0A919RFM0</accession>
<keyword evidence="2" id="KW-1185">Reference proteome</keyword>
<evidence type="ECO:0000313" key="2">
    <source>
        <dbReference type="Proteomes" id="UP000606172"/>
    </source>
</evidence>
<dbReference type="AlphaFoldDB" id="A0A919RFM0"/>
<evidence type="ECO:0000313" key="1">
    <source>
        <dbReference type="EMBL" id="GII90894.1"/>
    </source>
</evidence>
<reference evidence="1" key="1">
    <citation type="submission" date="2021-01" db="EMBL/GenBank/DDBJ databases">
        <title>Whole genome shotgun sequence of Sinosporangium siamense NBRC 109515.</title>
        <authorList>
            <person name="Komaki H."/>
            <person name="Tamura T."/>
        </authorList>
    </citation>
    <scope>NUCLEOTIDE SEQUENCE</scope>
    <source>
        <strain evidence="1">NBRC 109515</strain>
    </source>
</reference>
<dbReference type="EMBL" id="BOOW01000007">
    <property type="protein sequence ID" value="GII90894.1"/>
    <property type="molecule type" value="Genomic_DNA"/>
</dbReference>
<comment type="caution">
    <text evidence="1">The sequence shown here is derived from an EMBL/GenBank/DDBJ whole genome shotgun (WGS) entry which is preliminary data.</text>
</comment>
<organism evidence="1 2">
    <name type="scientific">Sinosporangium siamense</name>
    <dbReference type="NCBI Taxonomy" id="1367973"/>
    <lineage>
        <taxon>Bacteria</taxon>
        <taxon>Bacillati</taxon>
        <taxon>Actinomycetota</taxon>
        <taxon>Actinomycetes</taxon>
        <taxon>Streptosporangiales</taxon>
        <taxon>Streptosporangiaceae</taxon>
        <taxon>Sinosporangium</taxon>
    </lineage>
</organism>
<gene>
    <name evidence="1" type="ORF">Ssi02_11250</name>
</gene>
<name>A0A919RFM0_9ACTN</name>
<protein>
    <submittedName>
        <fullName evidence="1">Uncharacterized protein</fullName>
    </submittedName>
</protein>